<feature type="transmembrane region" description="Helical" evidence="7">
    <location>
        <begin position="158"/>
        <end position="181"/>
    </location>
</feature>
<organism evidence="8 9">
    <name type="scientific">Asaia bogorensis NBRC 16594</name>
    <dbReference type="NCBI Taxonomy" id="1231624"/>
    <lineage>
        <taxon>Bacteria</taxon>
        <taxon>Pseudomonadati</taxon>
        <taxon>Pseudomonadota</taxon>
        <taxon>Alphaproteobacteria</taxon>
        <taxon>Acetobacterales</taxon>
        <taxon>Acetobacteraceae</taxon>
        <taxon>Asaia</taxon>
    </lineage>
</organism>
<dbReference type="Pfam" id="PF01594">
    <property type="entry name" value="AI-2E_transport"/>
    <property type="match status" value="1"/>
</dbReference>
<name>A0AAN4U2G5_9PROT</name>
<feature type="transmembrane region" description="Helical" evidence="7">
    <location>
        <begin position="22"/>
        <end position="39"/>
    </location>
</feature>
<evidence type="ECO:0000256" key="2">
    <source>
        <dbReference type="ARBA" id="ARBA00009773"/>
    </source>
</evidence>
<keyword evidence="5 7" id="KW-0472">Membrane</keyword>
<evidence type="ECO:0000256" key="3">
    <source>
        <dbReference type="ARBA" id="ARBA00022692"/>
    </source>
</evidence>
<feature type="transmembrane region" description="Helical" evidence="7">
    <location>
        <begin position="255"/>
        <end position="273"/>
    </location>
</feature>
<feature type="transmembrane region" description="Helical" evidence="7">
    <location>
        <begin position="279"/>
        <end position="299"/>
    </location>
</feature>
<accession>A0AAN4U2G5</accession>
<dbReference type="GO" id="GO:0016020">
    <property type="term" value="C:membrane"/>
    <property type="evidence" value="ECO:0007669"/>
    <property type="project" value="UniProtKB-SubCell"/>
</dbReference>
<sequence>MSETHPDDAHGAGRELTRIFRILRFTLIVTVAVLAIWLIGDVLMVVFAATLFAVILHGLARILRDKARMPYQLAVGLVALTILLAIAALFFFSGPQIGDQFVKLKQALITQYGQIREQMGSSTWGQFALDHLPKSLGGNEAGSGPSLGAGLANSVTGILSSAFGLLGTIAVILIAGLYFALSPAIYVDGLLRLVPEGHRPEARKLLLTAGTALWSWTIGQAFDMLAVGLASGIGLGFLGVPLAMALGVVAGLCNFIPYIGAILGAIPAVLIALSQGTRTGLMVAGLYCVIQFLEGNVLAPLIQRHAVHMPPALAILSQTVFGTILGVPGLILASPLTAALLAIGDKGTAPLADDMRTGEAMGDAPLPSESGKQQHA</sequence>
<keyword evidence="3 7" id="KW-0812">Transmembrane</keyword>
<comment type="subcellular location">
    <subcellularLocation>
        <location evidence="1">Membrane</location>
        <topology evidence="1">Multi-pass membrane protein</topology>
    </subcellularLocation>
</comment>
<feature type="transmembrane region" description="Helical" evidence="7">
    <location>
        <begin position="225"/>
        <end position="248"/>
    </location>
</feature>
<evidence type="ECO:0000256" key="1">
    <source>
        <dbReference type="ARBA" id="ARBA00004141"/>
    </source>
</evidence>
<comment type="similarity">
    <text evidence="2">Belongs to the autoinducer-2 exporter (AI-2E) (TC 2.A.86) family.</text>
</comment>
<reference evidence="8 9" key="1">
    <citation type="submission" date="2019-07" db="EMBL/GenBank/DDBJ databases">
        <title>Whole genome shotgun sequence of Asaia bogorensis NBRC 16594.</title>
        <authorList>
            <person name="Hosoyama A."/>
            <person name="Uohara A."/>
            <person name="Ohji S."/>
            <person name="Ichikawa N."/>
        </authorList>
    </citation>
    <scope>NUCLEOTIDE SEQUENCE [LARGE SCALE GENOMIC DNA]</scope>
    <source>
        <strain evidence="8 9">NBRC 16594</strain>
    </source>
</reference>
<dbReference type="KEGG" id="abg:Asbog_01750"/>
<feature type="transmembrane region" description="Helical" evidence="7">
    <location>
        <begin position="70"/>
        <end position="92"/>
    </location>
</feature>
<feature type="transmembrane region" description="Helical" evidence="7">
    <location>
        <begin position="320"/>
        <end position="343"/>
    </location>
</feature>
<protein>
    <submittedName>
        <fullName evidence="8">AI-2E family transporter</fullName>
    </submittedName>
</protein>
<proteinExistence type="inferred from homology"/>
<evidence type="ECO:0000256" key="4">
    <source>
        <dbReference type="ARBA" id="ARBA00022989"/>
    </source>
</evidence>
<dbReference type="PANTHER" id="PTHR21716:SF62">
    <property type="entry name" value="TRANSPORT PROTEIN YDBI-RELATED"/>
    <property type="match status" value="1"/>
</dbReference>
<dbReference type="Proteomes" id="UP000321287">
    <property type="component" value="Unassembled WGS sequence"/>
</dbReference>
<dbReference type="EMBL" id="BJVS01000001">
    <property type="protein sequence ID" value="GEL52570.1"/>
    <property type="molecule type" value="Genomic_DNA"/>
</dbReference>
<dbReference type="GO" id="GO:0055085">
    <property type="term" value="P:transmembrane transport"/>
    <property type="evidence" value="ECO:0007669"/>
    <property type="project" value="TreeGrafter"/>
</dbReference>
<dbReference type="AlphaFoldDB" id="A0AAN4U2G5"/>
<evidence type="ECO:0000256" key="7">
    <source>
        <dbReference type="SAM" id="Phobius"/>
    </source>
</evidence>
<dbReference type="RefSeq" id="WP_062164819.1">
    <property type="nucleotide sequence ID" value="NZ_AP014690.1"/>
</dbReference>
<comment type="caution">
    <text evidence="8">The sequence shown here is derived from an EMBL/GenBank/DDBJ whole genome shotgun (WGS) entry which is preliminary data.</text>
</comment>
<keyword evidence="4 7" id="KW-1133">Transmembrane helix</keyword>
<keyword evidence="9" id="KW-1185">Reference proteome</keyword>
<evidence type="ECO:0000313" key="9">
    <source>
        <dbReference type="Proteomes" id="UP000321287"/>
    </source>
</evidence>
<dbReference type="InterPro" id="IPR002549">
    <property type="entry name" value="AI-2E-like"/>
</dbReference>
<evidence type="ECO:0000256" key="5">
    <source>
        <dbReference type="ARBA" id="ARBA00023136"/>
    </source>
</evidence>
<evidence type="ECO:0000313" key="8">
    <source>
        <dbReference type="EMBL" id="GEL52570.1"/>
    </source>
</evidence>
<dbReference type="PANTHER" id="PTHR21716">
    <property type="entry name" value="TRANSMEMBRANE PROTEIN"/>
    <property type="match status" value="1"/>
</dbReference>
<dbReference type="GeneID" id="78226779"/>
<feature type="transmembrane region" description="Helical" evidence="7">
    <location>
        <begin position="45"/>
        <end position="63"/>
    </location>
</feature>
<evidence type="ECO:0000256" key="6">
    <source>
        <dbReference type="SAM" id="MobiDB-lite"/>
    </source>
</evidence>
<feature type="region of interest" description="Disordered" evidence="6">
    <location>
        <begin position="354"/>
        <end position="376"/>
    </location>
</feature>
<gene>
    <name evidence="8" type="ORF">ABO01nite_05770</name>
</gene>